<reference evidence="3" key="3">
    <citation type="submission" date="2018-08" db="UniProtKB">
        <authorList>
            <consortium name="EnsemblPlants"/>
        </authorList>
    </citation>
    <scope>IDENTIFICATION</scope>
    <source>
        <strain evidence="3">Yugu1</strain>
    </source>
</reference>
<dbReference type="EMBL" id="AGNK02001975">
    <property type="status" value="NOT_ANNOTATED_CDS"/>
    <property type="molecule type" value="Genomic_DNA"/>
</dbReference>
<gene>
    <name evidence="2" type="ORF">SETIT_3G320600v2</name>
</gene>
<organism evidence="3 4">
    <name type="scientific">Setaria italica</name>
    <name type="common">Foxtail millet</name>
    <name type="synonym">Panicum italicum</name>
    <dbReference type="NCBI Taxonomy" id="4555"/>
    <lineage>
        <taxon>Eukaryota</taxon>
        <taxon>Viridiplantae</taxon>
        <taxon>Streptophyta</taxon>
        <taxon>Embryophyta</taxon>
        <taxon>Tracheophyta</taxon>
        <taxon>Spermatophyta</taxon>
        <taxon>Magnoliopsida</taxon>
        <taxon>Liliopsida</taxon>
        <taxon>Poales</taxon>
        <taxon>Poaceae</taxon>
        <taxon>PACMAD clade</taxon>
        <taxon>Panicoideae</taxon>
        <taxon>Panicodae</taxon>
        <taxon>Paniceae</taxon>
        <taxon>Cenchrinae</taxon>
        <taxon>Setaria</taxon>
    </lineage>
</organism>
<dbReference type="AlphaFoldDB" id="K3ZAJ5"/>
<reference evidence="2 4" key="1">
    <citation type="journal article" date="2012" name="Nat. Biotechnol.">
        <title>Reference genome sequence of the model plant Setaria.</title>
        <authorList>
            <person name="Bennetzen J.L."/>
            <person name="Schmutz J."/>
            <person name="Wang H."/>
            <person name="Percifield R."/>
            <person name="Hawkins J."/>
            <person name="Pontaroli A.C."/>
            <person name="Estep M."/>
            <person name="Feng L."/>
            <person name="Vaughn J.N."/>
            <person name="Grimwood J."/>
            <person name="Jenkins J."/>
            <person name="Barry K."/>
            <person name="Lindquist E."/>
            <person name="Hellsten U."/>
            <person name="Deshpande S."/>
            <person name="Wang X."/>
            <person name="Wu X."/>
            <person name="Mitros T."/>
            <person name="Triplett J."/>
            <person name="Yang X."/>
            <person name="Ye C.Y."/>
            <person name="Mauro-Herrera M."/>
            <person name="Wang L."/>
            <person name="Li P."/>
            <person name="Sharma M."/>
            <person name="Sharma R."/>
            <person name="Ronald P.C."/>
            <person name="Panaud O."/>
            <person name="Kellogg E.A."/>
            <person name="Brutnell T.P."/>
            <person name="Doust A.N."/>
            <person name="Tuskan G.A."/>
            <person name="Rokhsar D."/>
            <person name="Devos K.M."/>
        </authorList>
    </citation>
    <scope>NUCLEOTIDE SEQUENCE [LARGE SCALE GENOMIC DNA]</scope>
    <source>
        <strain evidence="4">cv. Yugu1</strain>
        <strain evidence="2">Yugu1</strain>
    </source>
</reference>
<reference evidence="2" key="2">
    <citation type="submission" date="2015-07" db="EMBL/GenBank/DDBJ databases">
        <authorList>
            <person name="Noorani M."/>
        </authorList>
    </citation>
    <scope>NUCLEOTIDE SEQUENCE</scope>
    <source>
        <strain evidence="2">Yugu1</strain>
    </source>
</reference>
<accession>K3ZAJ5</accession>
<feature type="compositionally biased region" description="Basic residues" evidence="1">
    <location>
        <begin position="124"/>
        <end position="134"/>
    </location>
</feature>
<keyword evidence="4" id="KW-1185">Reference proteome</keyword>
<proteinExistence type="predicted"/>
<feature type="compositionally biased region" description="Low complexity" evidence="1">
    <location>
        <begin position="111"/>
        <end position="123"/>
    </location>
</feature>
<dbReference type="EnsemblPlants" id="KQL16431">
    <property type="protein sequence ID" value="KQL16431"/>
    <property type="gene ID" value="SETIT_023566mg"/>
</dbReference>
<dbReference type="EMBL" id="CM003530">
    <property type="protein sequence ID" value="RCV18667.1"/>
    <property type="molecule type" value="Genomic_DNA"/>
</dbReference>
<sequence length="145" mass="15764">MNPSLSTKYPTISSNKLGRTVLSSLLISGPNRPKKTAASASRNQVSAGQSHWRLSRPRHPIGPTPPCTRRTLPSYPLRTYPRAAAPSHPICSAPPIPKPAWRRPRGRAARRGQAALVPSPSARARNRPRFKPPRSVRASSDGTRG</sequence>
<evidence type="ECO:0000313" key="2">
    <source>
        <dbReference type="EMBL" id="RCV18667.1"/>
    </source>
</evidence>
<feature type="compositionally biased region" description="Basic residues" evidence="1">
    <location>
        <begin position="100"/>
        <end position="110"/>
    </location>
</feature>
<dbReference type="Gramene" id="KQL16431">
    <property type="protein sequence ID" value="KQL16431"/>
    <property type="gene ID" value="SETIT_023566mg"/>
</dbReference>
<protein>
    <submittedName>
        <fullName evidence="2 3">Uncharacterized protein</fullName>
    </submittedName>
</protein>
<evidence type="ECO:0000256" key="1">
    <source>
        <dbReference type="SAM" id="MobiDB-lite"/>
    </source>
</evidence>
<name>K3ZAJ5_SETIT</name>
<dbReference type="Proteomes" id="UP000004995">
    <property type="component" value="Unassembled WGS sequence"/>
</dbReference>
<evidence type="ECO:0000313" key="4">
    <source>
        <dbReference type="Proteomes" id="UP000004995"/>
    </source>
</evidence>
<feature type="region of interest" description="Disordered" evidence="1">
    <location>
        <begin position="27"/>
        <end position="145"/>
    </location>
</feature>
<evidence type="ECO:0000313" key="3">
    <source>
        <dbReference type="EnsemblPlants" id="KQL16431"/>
    </source>
</evidence>
<dbReference type="HOGENOM" id="CLU_1790252_0_0_1"/>
<feature type="compositionally biased region" description="Polar residues" evidence="1">
    <location>
        <begin position="38"/>
        <end position="49"/>
    </location>
</feature>